<feature type="compositionally biased region" description="Low complexity" evidence="20">
    <location>
        <begin position="74"/>
        <end position="85"/>
    </location>
</feature>
<keyword evidence="9" id="KW-0677">Repeat</keyword>
<evidence type="ECO:0000256" key="5">
    <source>
        <dbReference type="ARBA" id="ARBA00022614"/>
    </source>
</evidence>
<keyword evidence="8" id="KW-0732">Signal</keyword>
<protein>
    <recommendedName>
        <fullName evidence="2">non-specific serine/threonine protein kinase</fullName>
        <ecNumber evidence="2">2.7.11.1</ecNumber>
    </recommendedName>
</protein>
<feature type="binding site" evidence="19">
    <location>
        <position position="712"/>
    </location>
    <ligand>
        <name>ATP</name>
        <dbReference type="ChEBI" id="CHEBI:30616"/>
    </ligand>
</feature>
<dbReference type="InterPro" id="IPR001611">
    <property type="entry name" value="Leu-rich_rpt"/>
</dbReference>
<dbReference type="PROSITE" id="PS51450">
    <property type="entry name" value="LRR"/>
    <property type="match status" value="3"/>
</dbReference>
<evidence type="ECO:0000256" key="1">
    <source>
        <dbReference type="ARBA" id="ARBA00004479"/>
    </source>
</evidence>
<dbReference type="InterPro" id="IPR055414">
    <property type="entry name" value="LRR_R13L4/SHOC2-like"/>
</dbReference>
<dbReference type="InterPro" id="IPR011009">
    <property type="entry name" value="Kinase-like_dom_sf"/>
</dbReference>
<dbReference type="AlphaFoldDB" id="A0A2N9G0Q7"/>
<accession>A0A2N9G0Q7</accession>
<evidence type="ECO:0000313" key="22">
    <source>
        <dbReference type="EMBL" id="SPC96346.1"/>
    </source>
</evidence>
<dbReference type="Gene3D" id="1.10.510.10">
    <property type="entry name" value="Transferase(Phosphotransferase) domain 1"/>
    <property type="match status" value="1"/>
</dbReference>
<keyword evidence="13" id="KW-1133">Transmembrane helix</keyword>
<evidence type="ECO:0000256" key="13">
    <source>
        <dbReference type="ARBA" id="ARBA00022989"/>
    </source>
</evidence>
<evidence type="ECO:0000256" key="6">
    <source>
        <dbReference type="ARBA" id="ARBA00022679"/>
    </source>
</evidence>
<evidence type="ECO:0000256" key="12">
    <source>
        <dbReference type="ARBA" id="ARBA00022840"/>
    </source>
</evidence>
<dbReference type="Gene3D" id="3.80.10.10">
    <property type="entry name" value="Ribonuclease Inhibitor"/>
    <property type="match status" value="3"/>
</dbReference>
<reference evidence="22" key="1">
    <citation type="submission" date="2018-02" db="EMBL/GenBank/DDBJ databases">
        <authorList>
            <person name="Cohen D.B."/>
            <person name="Kent A.D."/>
        </authorList>
    </citation>
    <scope>NUCLEOTIDE SEQUENCE</scope>
</reference>
<dbReference type="SUPFAM" id="SSF52058">
    <property type="entry name" value="L domain-like"/>
    <property type="match status" value="2"/>
</dbReference>
<dbReference type="InterPro" id="IPR000719">
    <property type="entry name" value="Prot_kinase_dom"/>
</dbReference>
<evidence type="ECO:0000256" key="11">
    <source>
        <dbReference type="ARBA" id="ARBA00022777"/>
    </source>
</evidence>
<dbReference type="PROSITE" id="PS00109">
    <property type="entry name" value="PROTEIN_KINASE_TYR"/>
    <property type="match status" value="1"/>
</dbReference>
<sequence>MDREGERERERERAYQWAVAVGPVLAKSQARLLGSGPGRVRRRAPVQGSRCEASKLRSRREALRLELGSRRRSASTGAESASTGADLLQQEPNQPIGGRGVAWARCIFMHATTMVIAAQSSALEQEAKALMESGWWSPYSFNHTSFSYCGELKSIHCNDDGSVIEINMDGVYLGDKVRKFNFSFFPNLVGLSLYETGLRGSIPQEIGTLSKLKFFSLSWNNLTGELSPSITNLTQLEEFYIHDNLLSGPIPDELGKLKNLTILGLSHNKLTGSIPSDLGLLTNLSFLDLSYNKLTASIPSALGLLTNLSRLDLSFNEINGSVSAEIGNMTNLRELYLNNNDIVGQIPLFLGHLTNLTTLSLDWNQISGSIPVEIANCSSLYNLTLSHNHLTGNIPIQISDLYILRWIDLSHNSISGGIPLMRNLEYLDLSYNNLNGSFPHIIGNMVNLQYLNLRNNKIVGQVPSIIGQLIVLETLSLSWNQIIGSIPEEITDFKRLSKLSLSHNFLIGSIPSQIGDLQLLNTLDLSHNTISGEIPFELRHSQSLKHLDLSCNNLSGNIPDLSISIKDVNFSFNSFHGRIPNGYLNYKPSAFIGNQDLCGGIKGFPHCFPSSPRNSRSIVHQIKFVVPLSSFIVLLLVGCFFLSRCRVKKTQSESRGTKNGDLFSIWNYDGKIAYEDIIEATEDFDIRYCIGIGGYGSVYKAQLPSGKTIALKKLHRLEAEDPNFDKSFKNEVKMLTEIRHRNIVKLHGYCLHKRCMFLVYEYMERGSLFCVLRNDVEAVELDWTRRMNVIKSTAHALSYMHHERVPVIVHRDITSNNILLNSELKAFVSDFGTARLLDPNSSNQTIVAGTYGYIAPELAYTMVVTEKCDVYSFGVVALEILMGKHPGELLSSLSSPSSSQNVMLNEILDHRLPPPNRRVAQDVFFVATVAFACLHTKPKSRPTMKWVSQEFLSHNKPIMNPLHAVSLWQLKNQGTYTVGESSEI</sequence>
<feature type="region of interest" description="Disordered" evidence="20">
    <location>
        <begin position="34"/>
        <end position="53"/>
    </location>
</feature>
<keyword evidence="16" id="KW-0325">Glycoprotein</keyword>
<dbReference type="SMART" id="SM00369">
    <property type="entry name" value="LRR_TYP"/>
    <property type="match status" value="10"/>
</dbReference>
<dbReference type="Pfam" id="PF00560">
    <property type="entry name" value="LRR_1"/>
    <property type="match status" value="1"/>
</dbReference>
<keyword evidence="6" id="KW-0808">Transferase</keyword>
<evidence type="ECO:0000256" key="8">
    <source>
        <dbReference type="ARBA" id="ARBA00022729"/>
    </source>
</evidence>
<evidence type="ECO:0000256" key="19">
    <source>
        <dbReference type="PROSITE-ProRule" id="PRU10141"/>
    </source>
</evidence>
<dbReference type="InterPro" id="IPR008266">
    <property type="entry name" value="Tyr_kinase_AS"/>
</dbReference>
<dbReference type="SMART" id="SM00365">
    <property type="entry name" value="LRR_SD22"/>
    <property type="match status" value="8"/>
</dbReference>
<evidence type="ECO:0000259" key="21">
    <source>
        <dbReference type="PROSITE" id="PS50011"/>
    </source>
</evidence>
<evidence type="ECO:0000256" key="4">
    <source>
        <dbReference type="ARBA" id="ARBA00022553"/>
    </source>
</evidence>
<dbReference type="EMBL" id="OIVN01001662">
    <property type="protein sequence ID" value="SPC96346.1"/>
    <property type="molecule type" value="Genomic_DNA"/>
</dbReference>
<keyword evidence="3" id="KW-0723">Serine/threonine-protein kinase</keyword>
<dbReference type="GO" id="GO:0005524">
    <property type="term" value="F:ATP binding"/>
    <property type="evidence" value="ECO:0007669"/>
    <property type="project" value="UniProtKB-UniRule"/>
</dbReference>
<evidence type="ECO:0000256" key="10">
    <source>
        <dbReference type="ARBA" id="ARBA00022741"/>
    </source>
</evidence>
<dbReference type="FunFam" id="3.30.200.20:FF:000309">
    <property type="entry name" value="Leucine-rich repeat receptor protein kinase MSP1"/>
    <property type="match status" value="1"/>
</dbReference>
<keyword evidence="10 19" id="KW-0547">Nucleotide-binding</keyword>
<dbReference type="InterPro" id="IPR017441">
    <property type="entry name" value="Protein_kinase_ATP_BS"/>
</dbReference>
<evidence type="ECO:0000256" key="9">
    <source>
        <dbReference type="ARBA" id="ARBA00022737"/>
    </source>
</evidence>
<evidence type="ECO:0000256" key="18">
    <source>
        <dbReference type="ARBA" id="ARBA00048679"/>
    </source>
</evidence>
<dbReference type="InterPro" id="IPR051420">
    <property type="entry name" value="Ser_Thr_Kinases_DiverseReg"/>
</dbReference>
<keyword evidence="4" id="KW-0597">Phosphoprotein</keyword>
<dbReference type="Pfam" id="PF00069">
    <property type="entry name" value="Pkinase"/>
    <property type="match status" value="1"/>
</dbReference>
<evidence type="ECO:0000256" key="16">
    <source>
        <dbReference type="ARBA" id="ARBA00023180"/>
    </source>
</evidence>
<dbReference type="SUPFAM" id="SSF56112">
    <property type="entry name" value="Protein kinase-like (PK-like)"/>
    <property type="match status" value="1"/>
</dbReference>
<keyword evidence="7" id="KW-0812">Transmembrane</keyword>
<evidence type="ECO:0000256" key="7">
    <source>
        <dbReference type="ARBA" id="ARBA00022692"/>
    </source>
</evidence>
<dbReference type="PROSITE" id="PS50011">
    <property type="entry name" value="PROTEIN_KINASE_DOM"/>
    <property type="match status" value="1"/>
</dbReference>
<evidence type="ECO:0000256" key="2">
    <source>
        <dbReference type="ARBA" id="ARBA00012513"/>
    </source>
</evidence>
<gene>
    <name evidence="22" type="ORF">FSB_LOCUS24228</name>
</gene>
<dbReference type="EC" id="2.7.11.1" evidence="2"/>
<evidence type="ECO:0000256" key="17">
    <source>
        <dbReference type="ARBA" id="ARBA00047899"/>
    </source>
</evidence>
<dbReference type="InterPro" id="IPR003591">
    <property type="entry name" value="Leu-rich_rpt_typical-subtyp"/>
</dbReference>
<dbReference type="PANTHER" id="PTHR48005:SF16">
    <property type="entry name" value="MDIS1-INTERACTING RECEPTOR LIKE KINASE 2-LIKE ISOFORM X1"/>
    <property type="match status" value="1"/>
</dbReference>
<dbReference type="PROSITE" id="PS00107">
    <property type="entry name" value="PROTEIN_KINASE_ATP"/>
    <property type="match status" value="1"/>
</dbReference>
<feature type="domain" description="Protein kinase" evidence="21">
    <location>
        <begin position="684"/>
        <end position="952"/>
    </location>
</feature>
<evidence type="ECO:0000256" key="15">
    <source>
        <dbReference type="ARBA" id="ARBA00023170"/>
    </source>
</evidence>
<keyword evidence="11" id="KW-0418">Kinase</keyword>
<evidence type="ECO:0000256" key="3">
    <source>
        <dbReference type="ARBA" id="ARBA00022527"/>
    </source>
</evidence>
<comment type="catalytic activity">
    <reaction evidence="18">
        <text>L-seryl-[protein] + ATP = O-phospho-L-seryl-[protein] + ADP + H(+)</text>
        <dbReference type="Rhea" id="RHEA:17989"/>
        <dbReference type="Rhea" id="RHEA-COMP:9863"/>
        <dbReference type="Rhea" id="RHEA-COMP:11604"/>
        <dbReference type="ChEBI" id="CHEBI:15378"/>
        <dbReference type="ChEBI" id="CHEBI:29999"/>
        <dbReference type="ChEBI" id="CHEBI:30616"/>
        <dbReference type="ChEBI" id="CHEBI:83421"/>
        <dbReference type="ChEBI" id="CHEBI:456216"/>
        <dbReference type="EC" id="2.7.11.1"/>
    </reaction>
</comment>
<dbReference type="FunFam" id="3.80.10.10:FF:000095">
    <property type="entry name" value="LRR receptor-like serine/threonine-protein kinase GSO1"/>
    <property type="match status" value="2"/>
</dbReference>
<dbReference type="Gene3D" id="3.30.200.20">
    <property type="entry name" value="Phosphorylase Kinase, domain 1"/>
    <property type="match status" value="1"/>
</dbReference>
<proteinExistence type="predicted"/>
<dbReference type="PANTHER" id="PTHR48005">
    <property type="entry name" value="LEUCINE RICH REPEAT KINASE 2"/>
    <property type="match status" value="1"/>
</dbReference>
<evidence type="ECO:0000256" key="20">
    <source>
        <dbReference type="SAM" id="MobiDB-lite"/>
    </source>
</evidence>
<evidence type="ECO:0000256" key="14">
    <source>
        <dbReference type="ARBA" id="ARBA00023136"/>
    </source>
</evidence>
<keyword evidence="14" id="KW-0472">Membrane</keyword>
<dbReference type="FunFam" id="1.10.510.10:FF:000445">
    <property type="entry name" value="MDIS1-interacting receptor like kinase 2"/>
    <property type="match status" value="1"/>
</dbReference>
<dbReference type="GO" id="GO:0016020">
    <property type="term" value="C:membrane"/>
    <property type="evidence" value="ECO:0007669"/>
    <property type="project" value="UniProtKB-SubCell"/>
</dbReference>
<dbReference type="InterPro" id="IPR032675">
    <property type="entry name" value="LRR_dom_sf"/>
</dbReference>
<comment type="subcellular location">
    <subcellularLocation>
        <location evidence="1">Membrane</location>
        <topology evidence="1">Single-pass type I membrane protein</topology>
    </subcellularLocation>
</comment>
<organism evidence="22">
    <name type="scientific">Fagus sylvatica</name>
    <name type="common">Beechnut</name>
    <dbReference type="NCBI Taxonomy" id="28930"/>
    <lineage>
        <taxon>Eukaryota</taxon>
        <taxon>Viridiplantae</taxon>
        <taxon>Streptophyta</taxon>
        <taxon>Embryophyta</taxon>
        <taxon>Tracheophyta</taxon>
        <taxon>Spermatophyta</taxon>
        <taxon>Magnoliopsida</taxon>
        <taxon>eudicotyledons</taxon>
        <taxon>Gunneridae</taxon>
        <taxon>Pentapetalae</taxon>
        <taxon>rosids</taxon>
        <taxon>fabids</taxon>
        <taxon>Fagales</taxon>
        <taxon>Fagaceae</taxon>
        <taxon>Fagus</taxon>
    </lineage>
</organism>
<keyword evidence="15" id="KW-0675">Receptor</keyword>
<feature type="region of interest" description="Disordered" evidence="20">
    <location>
        <begin position="67"/>
        <end position="93"/>
    </location>
</feature>
<keyword evidence="12 19" id="KW-0067">ATP-binding</keyword>
<name>A0A2N9G0Q7_FAGSY</name>
<dbReference type="PRINTS" id="PR00019">
    <property type="entry name" value="LEURICHRPT"/>
</dbReference>
<comment type="catalytic activity">
    <reaction evidence="17">
        <text>L-threonyl-[protein] + ATP = O-phospho-L-threonyl-[protein] + ADP + H(+)</text>
        <dbReference type="Rhea" id="RHEA:46608"/>
        <dbReference type="Rhea" id="RHEA-COMP:11060"/>
        <dbReference type="Rhea" id="RHEA-COMP:11605"/>
        <dbReference type="ChEBI" id="CHEBI:15378"/>
        <dbReference type="ChEBI" id="CHEBI:30013"/>
        <dbReference type="ChEBI" id="CHEBI:30616"/>
        <dbReference type="ChEBI" id="CHEBI:61977"/>
        <dbReference type="ChEBI" id="CHEBI:456216"/>
        <dbReference type="EC" id="2.7.11.1"/>
    </reaction>
</comment>
<keyword evidence="5" id="KW-0433">Leucine-rich repeat</keyword>
<dbReference type="Pfam" id="PF23598">
    <property type="entry name" value="LRR_14"/>
    <property type="match status" value="2"/>
</dbReference>
<dbReference type="GO" id="GO:0004674">
    <property type="term" value="F:protein serine/threonine kinase activity"/>
    <property type="evidence" value="ECO:0007669"/>
    <property type="project" value="UniProtKB-KW"/>
</dbReference>